<dbReference type="Gene3D" id="1.20.5.170">
    <property type="match status" value="1"/>
</dbReference>
<keyword evidence="3" id="KW-0238">DNA-binding</keyword>
<reference evidence="9 10" key="1">
    <citation type="submission" date="2021-09" db="EMBL/GenBank/DDBJ databases">
        <title>Genomic insights and catalytic innovation underlie evolution of tropane alkaloids biosynthesis.</title>
        <authorList>
            <person name="Wang Y.-J."/>
            <person name="Tian T."/>
            <person name="Huang J.-P."/>
            <person name="Huang S.-X."/>
        </authorList>
    </citation>
    <scope>NUCLEOTIDE SEQUENCE [LARGE SCALE GENOMIC DNA]</scope>
    <source>
        <strain evidence="9">KIB-2018</strain>
        <tissue evidence="9">Leaf</tissue>
    </source>
</reference>
<feature type="region of interest" description="Disordered" evidence="7">
    <location>
        <begin position="229"/>
        <end position="261"/>
    </location>
</feature>
<protein>
    <recommendedName>
        <fullName evidence="8">BZIP domain-containing protein</fullName>
    </recommendedName>
</protein>
<feature type="compositionally biased region" description="Polar residues" evidence="7">
    <location>
        <begin position="8"/>
        <end position="26"/>
    </location>
</feature>
<dbReference type="PANTHER" id="PTHR13690:SF132">
    <property type="entry name" value="BZIP DOMAIN-CONTAINING PROTEIN"/>
    <property type="match status" value="1"/>
</dbReference>
<evidence type="ECO:0000256" key="7">
    <source>
        <dbReference type="SAM" id="MobiDB-lite"/>
    </source>
</evidence>
<dbReference type="SMART" id="SM00338">
    <property type="entry name" value="BRLZ"/>
    <property type="match status" value="1"/>
</dbReference>
<evidence type="ECO:0000256" key="1">
    <source>
        <dbReference type="ARBA" id="ARBA00004123"/>
    </source>
</evidence>
<dbReference type="EMBL" id="JAIWQS010000002">
    <property type="protein sequence ID" value="KAJ8772629.1"/>
    <property type="molecule type" value="Genomic_DNA"/>
</dbReference>
<name>A0AAV8U320_9ROSI</name>
<gene>
    <name evidence="9" type="ORF">K2173_027806</name>
</gene>
<dbReference type="GO" id="GO:0003700">
    <property type="term" value="F:DNA-binding transcription factor activity"/>
    <property type="evidence" value="ECO:0007669"/>
    <property type="project" value="InterPro"/>
</dbReference>
<evidence type="ECO:0000256" key="4">
    <source>
        <dbReference type="ARBA" id="ARBA00023163"/>
    </source>
</evidence>
<proteinExistence type="predicted"/>
<evidence type="ECO:0000256" key="5">
    <source>
        <dbReference type="ARBA" id="ARBA00023242"/>
    </source>
</evidence>
<keyword evidence="6" id="KW-0175">Coiled coil</keyword>
<keyword evidence="10" id="KW-1185">Reference proteome</keyword>
<feature type="compositionally biased region" description="Polar residues" evidence="7">
    <location>
        <begin position="46"/>
        <end position="85"/>
    </location>
</feature>
<dbReference type="SUPFAM" id="SSF57959">
    <property type="entry name" value="Leucine zipper domain"/>
    <property type="match status" value="1"/>
</dbReference>
<accession>A0AAV8U320</accession>
<organism evidence="9 10">
    <name type="scientific">Erythroxylum novogranatense</name>
    <dbReference type="NCBI Taxonomy" id="1862640"/>
    <lineage>
        <taxon>Eukaryota</taxon>
        <taxon>Viridiplantae</taxon>
        <taxon>Streptophyta</taxon>
        <taxon>Embryophyta</taxon>
        <taxon>Tracheophyta</taxon>
        <taxon>Spermatophyta</taxon>
        <taxon>Magnoliopsida</taxon>
        <taxon>eudicotyledons</taxon>
        <taxon>Gunneridae</taxon>
        <taxon>Pentapetalae</taxon>
        <taxon>rosids</taxon>
        <taxon>fabids</taxon>
        <taxon>Malpighiales</taxon>
        <taxon>Erythroxylaceae</taxon>
        <taxon>Erythroxylum</taxon>
    </lineage>
</organism>
<keyword evidence="2" id="KW-0805">Transcription regulation</keyword>
<keyword evidence="4" id="KW-0804">Transcription</keyword>
<evidence type="ECO:0000313" key="9">
    <source>
        <dbReference type="EMBL" id="KAJ8772629.1"/>
    </source>
</evidence>
<feature type="compositionally biased region" description="Polar residues" evidence="7">
    <location>
        <begin position="93"/>
        <end position="108"/>
    </location>
</feature>
<comment type="subcellular location">
    <subcellularLocation>
        <location evidence="1">Nucleus</location>
    </subcellularLocation>
</comment>
<dbReference type="PANTHER" id="PTHR13690">
    <property type="entry name" value="TRANSCRIPTION FACTOR POSF21-RELATED"/>
    <property type="match status" value="1"/>
</dbReference>
<feature type="domain" description="BZIP" evidence="8">
    <location>
        <begin position="372"/>
        <end position="435"/>
    </location>
</feature>
<dbReference type="InterPro" id="IPR046347">
    <property type="entry name" value="bZIP_sf"/>
</dbReference>
<evidence type="ECO:0000259" key="8">
    <source>
        <dbReference type="PROSITE" id="PS50217"/>
    </source>
</evidence>
<dbReference type="Pfam" id="PF00170">
    <property type="entry name" value="bZIP_1"/>
    <property type="match status" value="1"/>
</dbReference>
<dbReference type="InterPro" id="IPR044759">
    <property type="entry name" value="bZIP_RF2"/>
</dbReference>
<dbReference type="InterPro" id="IPR004827">
    <property type="entry name" value="bZIP"/>
</dbReference>
<evidence type="ECO:0000256" key="2">
    <source>
        <dbReference type="ARBA" id="ARBA00023015"/>
    </source>
</evidence>
<evidence type="ECO:0000256" key="3">
    <source>
        <dbReference type="ARBA" id="ARBA00023125"/>
    </source>
</evidence>
<dbReference type="Proteomes" id="UP001159364">
    <property type="component" value="Linkage Group LG02"/>
</dbReference>
<keyword evidence="5" id="KW-0539">Nucleus</keyword>
<dbReference type="FunFam" id="1.20.5.170:FF:000009">
    <property type="entry name" value="probable transcription factor PosF21"/>
    <property type="match status" value="1"/>
</dbReference>
<dbReference type="GO" id="GO:0003677">
    <property type="term" value="F:DNA binding"/>
    <property type="evidence" value="ECO:0007669"/>
    <property type="project" value="UniProtKB-KW"/>
</dbReference>
<comment type="caution">
    <text evidence="9">The sequence shown here is derived from an EMBL/GenBank/DDBJ whole genome shotgun (WGS) entry which is preliminary data.</text>
</comment>
<dbReference type="CDD" id="cd14703">
    <property type="entry name" value="bZIP_plant_RF2"/>
    <property type="match status" value="1"/>
</dbReference>
<evidence type="ECO:0000313" key="10">
    <source>
        <dbReference type="Proteomes" id="UP001159364"/>
    </source>
</evidence>
<dbReference type="GO" id="GO:0005634">
    <property type="term" value="C:nucleus"/>
    <property type="evidence" value="ECO:0007669"/>
    <property type="project" value="UniProtKB-SubCell"/>
</dbReference>
<feature type="region of interest" description="Disordered" evidence="7">
    <location>
        <begin position="1"/>
        <end position="154"/>
    </location>
</feature>
<sequence length="504" mass="55754">MEGGVSESGVQMFQSTFGDHQSSTGKPNFGPDNHNNNKRIGLPPSHHNSPQMTGSKSVSQQLGSQNLNRGPSHSWSLSQPATFSPNGLPPSSPVAQAQYLSNQQTGPGMTNVPMEDRPGSSQGFSIPSPVTGGNMLRANESLPPRRGHRRSMSDSVPLGFSVMIQSSPQLIPIGNKGFGVEDSKMELMRRESGWMRNGSGNIEGISDRRSEGIVVDDLINEYMNLDSIDTWNSSGTEDKDLDSKVSGTKTNDTENSDNEVESRAKGLINNIHGTSLVEKNEGLKRTANEVIGMATQHRRSMSMDSYMENLQLDDEPPKAFPMGTQVGQRLPKNSMDVNLIKFNLEFGNGDFNELELKKIAANEKLAEIAMSDPKRVKRILANRLSAARSKERKLRYISELEQKVQTLQTEVTTLSAQATILQRDSTSLTSQNNELKFRLQALEQQGQLKDALNEALIAEVRRLRVDAAEMTGDAQFPINHRLFQLQQMQSTQQNMFELPEQQNK</sequence>
<feature type="coiled-coil region" evidence="6">
    <location>
        <begin position="390"/>
        <end position="445"/>
    </location>
</feature>
<evidence type="ECO:0000256" key="6">
    <source>
        <dbReference type="SAM" id="Coils"/>
    </source>
</evidence>
<dbReference type="PROSITE" id="PS50217">
    <property type="entry name" value="BZIP"/>
    <property type="match status" value="1"/>
</dbReference>
<dbReference type="AlphaFoldDB" id="A0AAV8U320"/>